<dbReference type="InterPro" id="IPR001574">
    <property type="entry name" value="Ribosome_inactivat_prot"/>
</dbReference>
<protein>
    <submittedName>
        <fullName evidence="1">Ribosome-inactivating family protein</fullName>
    </submittedName>
</protein>
<dbReference type="InterPro" id="IPR016138">
    <property type="entry name" value="Ribosome_inactivat_prot_sub1"/>
</dbReference>
<dbReference type="Pfam" id="PF00161">
    <property type="entry name" value="RIP"/>
    <property type="match status" value="1"/>
</dbReference>
<evidence type="ECO:0000313" key="1">
    <source>
        <dbReference type="EMBL" id="MEN2989494.1"/>
    </source>
</evidence>
<dbReference type="Gene3D" id="3.40.420.10">
    <property type="entry name" value="Ricin (A subunit), domain 1"/>
    <property type="match status" value="1"/>
</dbReference>
<dbReference type="EMBL" id="JBBKTW010000005">
    <property type="protein sequence ID" value="MEN2989494.1"/>
    <property type="molecule type" value="Genomic_DNA"/>
</dbReference>
<name>A0ABU9YL20_9PROT</name>
<dbReference type="SUPFAM" id="SSF56371">
    <property type="entry name" value="Ribosome inactivating proteins (RIP)"/>
    <property type="match status" value="1"/>
</dbReference>
<sequence>MSPGFRHGLLALWIITLGALSPGLARADIPDTFEIELPVLSDSGGRQASTYAAGIQTIRRLFGRPVRADIAELYGTRYTLMYLRQRGEGRVGILIDQSNLYAVAYYVEDQNTLYHAQDFTINNTNIHLLPPLLQTATIVPFRMTTHYNDLERHARQRRDQIEYDVQTLNNIYTDLHDLTDPNDHLQTVARAFLRVATAFMEAARFRETEPGAIQYGIEQALRRNGNYRMDTTAMRLTNTWAAAATLVREDAGATAPYRYAFQGGSEGQVSWTTVYNALQSLALMIAINQIRCGNGREKRDATMPSGVGETYCFTPPRAATLIETRALPALVASMNAATFNALH</sequence>
<dbReference type="RefSeq" id="WP_345933063.1">
    <property type="nucleotide sequence ID" value="NZ_JBBKTV010000004.1"/>
</dbReference>
<evidence type="ECO:0000313" key="2">
    <source>
        <dbReference type="Proteomes" id="UP001413721"/>
    </source>
</evidence>
<keyword evidence="2" id="KW-1185">Reference proteome</keyword>
<accession>A0ABU9YL20</accession>
<comment type="caution">
    <text evidence="1">The sequence shown here is derived from an EMBL/GenBank/DDBJ whole genome shotgun (WGS) entry which is preliminary data.</text>
</comment>
<organism evidence="1 2">
    <name type="scientific">Tistrella arctica</name>
    <dbReference type="NCBI Taxonomy" id="3133430"/>
    <lineage>
        <taxon>Bacteria</taxon>
        <taxon>Pseudomonadati</taxon>
        <taxon>Pseudomonadota</taxon>
        <taxon>Alphaproteobacteria</taxon>
        <taxon>Geminicoccales</taxon>
        <taxon>Geminicoccaceae</taxon>
        <taxon>Tistrella</taxon>
    </lineage>
</organism>
<proteinExistence type="predicted"/>
<dbReference type="Proteomes" id="UP001413721">
    <property type="component" value="Unassembled WGS sequence"/>
</dbReference>
<dbReference type="InterPro" id="IPR036041">
    <property type="entry name" value="Ribosome-inact_prot_sf"/>
</dbReference>
<gene>
    <name evidence="1" type="ORF">WG926_14355</name>
</gene>
<reference evidence="1 2" key="1">
    <citation type="submission" date="2024-03" db="EMBL/GenBank/DDBJ databases">
        <title>High-quality draft genome sequencing of Tistrella sp. BH-R2-4.</title>
        <authorList>
            <person name="Dong C."/>
        </authorList>
    </citation>
    <scope>NUCLEOTIDE SEQUENCE [LARGE SCALE GENOMIC DNA]</scope>
    <source>
        <strain evidence="1 2">BH-R2-4</strain>
    </source>
</reference>